<comment type="similarity">
    <text evidence="1">Belongs to the colicin/pyosin nuclease family.</text>
</comment>
<dbReference type="InterPro" id="IPR037146">
    <property type="entry name" value="Colicin/pyocin_DNase_dom_sf"/>
</dbReference>
<evidence type="ECO:0000256" key="7">
    <source>
        <dbReference type="ARBA" id="ARBA00023048"/>
    </source>
</evidence>
<name>L7SYP5_KLEPN</name>
<evidence type="ECO:0000256" key="8">
    <source>
        <dbReference type="SAM" id="Coils"/>
    </source>
</evidence>
<evidence type="ECO:0000313" key="11">
    <source>
        <dbReference type="EMBL" id="AGC23579.1"/>
    </source>
</evidence>
<dbReference type="InterPro" id="IPR044925">
    <property type="entry name" value="His-Me_finger_sf"/>
</dbReference>
<accession>L7SYP5</accession>
<dbReference type="GO" id="GO:0042742">
    <property type="term" value="P:defense response to bacterium"/>
    <property type="evidence" value="ECO:0007669"/>
    <property type="project" value="UniProtKB-KW"/>
</dbReference>
<dbReference type="InterPro" id="IPR016128">
    <property type="entry name" value="Pyosin/cloacin_T_dom"/>
</dbReference>
<feature type="coiled-coil region" evidence="8">
    <location>
        <begin position="333"/>
        <end position="400"/>
    </location>
</feature>
<dbReference type="InterPro" id="IPR036302">
    <property type="entry name" value="Pyosin/cloacin_T_dom_sf"/>
</dbReference>
<dbReference type="Pfam" id="PF06958">
    <property type="entry name" value="Pyocin_S"/>
    <property type="match status" value="1"/>
</dbReference>
<keyword evidence="6" id="KW-0044">Antibiotic</keyword>
<feature type="coiled-coil region" evidence="8">
    <location>
        <begin position="145"/>
        <end position="172"/>
    </location>
</feature>
<reference evidence="11" key="1">
    <citation type="journal article" date="2013" name="Antimicrob. Agents Chemother.">
        <title>Complete sequence of a bla(KPC-2)-harboring IncFII(K1) plasmid from a Klebsiella pneumoniae sequence type 258 strain.</title>
        <authorList>
            <person name="Chen L."/>
            <person name="Chavda K.D."/>
            <person name="Melano R.G."/>
            <person name="Jacobs M.R."/>
            <person name="Levi M.H."/>
            <person name="Bonomo R.A."/>
            <person name="Kreiswirth B.N."/>
        </authorList>
    </citation>
    <scope>NUCLEOTIDE SEQUENCE</scope>
    <source>
        <strain evidence="11">BK32179</strain>
        <plasmid evidence="11">pBK32179</plasmid>
    </source>
</reference>
<geneLocation type="plasmid" evidence="11">
    <name>pBK32179</name>
</geneLocation>
<keyword evidence="7" id="KW-0078">Bacteriocin</keyword>
<feature type="domain" description="Pyosin/cloacin translocation" evidence="10">
    <location>
        <begin position="511"/>
        <end position="650"/>
    </location>
</feature>
<proteinExistence type="inferred from homology"/>
<evidence type="ECO:0000256" key="9">
    <source>
        <dbReference type="SAM" id="MobiDB-lite"/>
    </source>
</evidence>
<evidence type="ECO:0000256" key="2">
    <source>
        <dbReference type="ARBA" id="ARBA00022529"/>
    </source>
</evidence>
<sequence>MENKKNKRRKCVIGGFNYNGEGATSSGLSSPSASDVANQFNSFGGTQIRASDVSNIRSDGNGGYMADIRGQIHTVSSEEGSTTVSGFDGVRSSSTGNGGSQGGQGPQGQSLVMHNGQMGYWENRSSGAGNNEHTTRAFVAVGPSEAEKAARAEKVAKEKQQAEEAAKAFAAKTAAASAAAEKERQNAISAAAAAGQHQTVPDARNNLNQATAEASRLKTVADNALNTAKNKRKEAIDAVPVATQAEKKYQDLQQSIKGLTLNNNGQYGTQKWEVISSNKEHDHWGYRFYPSGITKAQVDAAQNDAVNKRNAATSLASQATAAEQASLQASAAYNAAETRRQAAQAALASAEQAAAAERKRQEAEAAAAAAAEKKRQADAAAKAAEEARAIAEKAKALQARCTAADKLKSSEIQAVRGIPATAAPFAIPLTWSTASRGGFTLSADAAASLGAFISEALATLSVAVVANPVALTIAGLVLSKSVGVGSDMVPGRDISSMMPGDAFGLPDTAALNKAADQKTSVSMPVRGRLVMNDSGILDVQLVKTNTAGAVKVARAVLDKETGYWGYTLPAVADVPAQTIFVSPADALGANGPLTLSGPVPLPERILHTGDQISAPQATDKTVTPVADDLDFDDIILVFPPESGLKPLYVMYRSPRNMPGTVSGKGQNVGNNWMGGASTGDGAPVPSQIADKLRGKTFGSFDSSRRAFWKAVADDSALSKQFSEADINQMKAGRAPTADFLESVGKRVKIELHHEKEISQGGAVMDVDNIKALTPKNHIETHKGK</sequence>
<keyword evidence="2" id="KW-0929">Antimicrobial</keyword>
<feature type="compositionally biased region" description="Basic residues" evidence="9">
    <location>
        <begin position="1"/>
        <end position="11"/>
    </location>
</feature>
<feature type="coiled-coil region" evidence="8">
    <location>
        <begin position="207"/>
        <end position="262"/>
    </location>
</feature>
<keyword evidence="5" id="KW-0378">Hydrolase</keyword>
<keyword evidence="8" id="KW-0175">Coiled coil</keyword>
<feature type="compositionally biased region" description="Gly residues" evidence="9">
    <location>
        <begin position="96"/>
        <end position="106"/>
    </location>
</feature>
<keyword evidence="11" id="KW-0614">Plasmid</keyword>
<feature type="region of interest" description="Disordered" evidence="9">
    <location>
        <begin position="75"/>
        <end position="112"/>
    </location>
</feature>
<evidence type="ECO:0000259" key="10">
    <source>
        <dbReference type="Pfam" id="PF06958"/>
    </source>
</evidence>
<feature type="region of interest" description="Disordered" evidence="9">
    <location>
        <begin position="1"/>
        <end position="35"/>
    </location>
</feature>
<dbReference type="GO" id="GO:0031640">
    <property type="term" value="P:killing of cells of another organism"/>
    <property type="evidence" value="ECO:0007669"/>
    <property type="project" value="UniProtKB-KW"/>
</dbReference>
<keyword evidence="4" id="KW-0255">Endonuclease</keyword>
<dbReference type="GO" id="GO:0004519">
    <property type="term" value="F:endonuclease activity"/>
    <property type="evidence" value="ECO:0007669"/>
    <property type="project" value="UniProtKB-KW"/>
</dbReference>
<organism evidence="11">
    <name type="scientific">Klebsiella pneumoniae</name>
    <dbReference type="NCBI Taxonomy" id="573"/>
    <lineage>
        <taxon>Bacteria</taxon>
        <taxon>Pseudomonadati</taxon>
        <taxon>Pseudomonadota</taxon>
        <taxon>Gammaproteobacteria</taxon>
        <taxon>Enterobacterales</taxon>
        <taxon>Enterobacteriaceae</taxon>
        <taxon>Klebsiella/Raoultella group</taxon>
        <taxon>Klebsiella</taxon>
        <taxon>Klebsiella pneumoniae complex</taxon>
    </lineage>
</organism>
<dbReference type="Pfam" id="PF21431">
    <property type="entry name" value="Col-Pyo_DNase"/>
    <property type="match status" value="1"/>
</dbReference>
<dbReference type="SUPFAM" id="SSF69369">
    <property type="entry name" value="Cloacin translocation domain"/>
    <property type="match status" value="1"/>
</dbReference>
<feature type="compositionally biased region" description="Low complexity" evidence="9">
    <location>
        <begin position="75"/>
        <end position="86"/>
    </location>
</feature>
<dbReference type="SUPFAM" id="SSF54060">
    <property type="entry name" value="His-Me finger endonucleases"/>
    <property type="match status" value="1"/>
</dbReference>
<dbReference type="EMBL" id="JX430448">
    <property type="protein sequence ID" value="AGC23579.1"/>
    <property type="molecule type" value="Genomic_DNA"/>
</dbReference>
<evidence type="ECO:0000256" key="5">
    <source>
        <dbReference type="ARBA" id="ARBA00022801"/>
    </source>
</evidence>
<dbReference type="Gene3D" id="3.90.540.10">
    <property type="entry name" value="Colicin/pyocin, DNase domain"/>
    <property type="match status" value="1"/>
</dbReference>
<evidence type="ECO:0000256" key="3">
    <source>
        <dbReference type="ARBA" id="ARBA00022722"/>
    </source>
</evidence>
<feature type="compositionally biased region" description="Low complexity" evidence="9">
    <location>
        <begin position="25"/>
        <end position="34"/>
    </location>
</feature>
<dbReference type="AlphaFoldDB" id="L7SYP5"/>
<keyword evidence="3" id="KW-0540">Nuclease</keyword>
<evidence type="ECO:0000256" key="6">
    <source>
        <dbReference type="ARBA" id="ARBA00023022"/>
    </source>
</evidence>
<evidence type="ECO:0000256" key="1">
    <source>
        <dbReference type="ARBA" id="ARBA00006811"/>
    </source>
</evidence>
<protein>
    <submittedName>
        <fullName evidence="11">Klebicin B</fullName>
    </submittedName>
</protein>
<dbReference type="GO" id="GO:0016787">
    <property type="term" value="F:hydrolase activity"/>
    <property type="evidence" value="ECO:0007669"/>
    <property type="project" value="UniProtKB-KW"/>
</dbReference>
<evidence type="ECO:0000256" key="4">
    <source>
        <dbReference type="ARBA" id="ARBA00022759"/>
    </source>
</evidence>